<accession>A0A9D9NDM4</accession>
<dbReference type="InterPro" id="IPR000873">
    <property type="entry name" value="AMP-dep_synth/lig_dom"/>
</dbReference>
<evidence type="ECO:0000256" key="1">
    <source>
        <dbReference type="SAM" id="MobiDB-lite"/>
    </source>
</evidence>
<feature type="compositionally biased region" description="Basic residues" evidence="1">
    <location>
        <begin position="577"/>
        <end position="586"/>
    </location>
</feature>
<organism evidence="3 4">
    <name type="scientific">Candidatus Ornithospirochaeta stercoravium</name>
    <dbReference type="NCBI Taxonomy" id="2840897"/>
    <lineage>
        <taxon>Bacteria</taxon>
        <taxon>Pseudomonadati</taxon>
        <taxon>Spirochaetota</taxon>
        <taxon>Spirochaetia</taxon>
        <taxon>Spirochaetales</taxon>
        <taxon>Spirochaetaceae</taxon>
        <taxon>Spirochaetaceae incertae sedis</taxon>
        <taxon>Candidatus Ornithospirochaeta</taxon>
    </lineage>
</organism>
<dbReference type="PANTHER" id="PTHR43272:SF52">
    <property type="entry name" value="AMP-DEPENDENT SYNTHETASE_LIGASE DOMAIN-CONTAINING PROTEIN"/>
    <property type="match status" value="1"/>
</dbReference>
<dbReference type="GO" id="GO:0016020">
    <property type="term" value="C:membrane"/>
    <property type="evidence" value="ECO:0007669"/>
    <property type="project" value="TreeGrafter"/>
</dbReference>
<dbReference type="InterPro" id="IPR042099">
    <property type="entry name" value="ANL_N_sf"/>
</dbReference>
<dbReference type="GO" id="GO:0004467">
    <property type="term" value="F:long-chain fatty acid-CoA ligase activity"/>
    <property type="evidence" value="ECO:0007669"/>
    <property type="project" value="TreeGrafter"/>
</dbReference>
<dbReference type="InterPro" id="IPR020845">
    <property type="entry name" value="AMP-binding_CS"/>
</dbReference>
<feature type="region of interest" description="Disordered" evidence="1">
    <location>
        <begin position="568"/>
        <end position="601"/>
    </location>
</feature>
<protein>
    <submittedName>
        <fullName evidence="3">AMP-binding protein</fullName>
    </submittedName>
</protein>
<reference evidence="3" key="1">
    <citation type="submission" date="2020-10" db="EMBL/GenBank/DDBJ databases">
        <authorList>
            <person name="Gilroy R."/>
        </authorList>
    </citation>
    <scope>NUCLEOTIDE SEQUENCE</scope>
    <source>
        <strain evidence="3">14700</strain>
    </source>
</reference>
<dbReference type="Pfam" id="PF00501">
    <property type="entry name" value="AMP-binding"/>
    <property type="match status" value="1"/>
</dbReference>
<name>A0A9D9NDM4_9SPIO</name>
<dbReference type="EMBL" id="JADIMF010000151">
    <property type="protein sequence ID" value="MBO8469937.1"/>
    <property type="molecule type" value="Genomic_DNA"/>
</dbReference>
<feature type="domain" description="AMP-dependent synthetase/ligase" evidence="2">
    <location>
        <begin position="43"/>
        <end position="438"/>
    </location>
</feature>
<dbReference type="PANTHER" id="PTHR43272">
    <property type="entry name" value="LONG-CHAIN-FATTY-ACID--COA LIGASE"/>
    <property type="match status" value="1"/>
</dbReference>
<gene>
    <name evidence="3" type="ORF">IAA72_09165</name>
</gene>
<evidence type="ECO:0000313" key="4">
    <source>
        <dbReference type="Proteomes" id="UP000810292"/>
    </source>
</evidence>
<proteinExistence type="predicted"/>
<dbReference type="Gene3D" id="3.40.50.12780">
    <property type="entry name" value="N-terminal domain of ligase-like"/>
    <property type="match status" value="1"/>
</dbReference>
<dbReference type="Proteomes" id="UP000810292">
    <property type="component" value="Unassembled WGS sequence"/>
</dbReference>
<evidence type="ECO:0000259" key="2">
    <source>
        <dbReference type="Pfam" id="PF00501"/>
    </source>
</evidence>
<sequence>MANSKKEKKKVITEKMCRRVRRSDGLKMKTVMGYTFPDFMEAIASRYGKRTCYRVFRTGEENDITYSQLIWNAEAAASYWLSIGIEKGDRIAVIGESSPEWMTLYLSIVSIGAVAVPVLPDFSSRDMLSIISESGAKAVCINTKQFPKIEEVKDDLIIVRMDDMVHVPSFEGEHSFKEAPGYSLRQQKIRKAEIDARKPAEDDTASIIFTSGTTGASKGVVLSHKNILRCADLATDIYVHLKPGYKVLSILPMAHVYEFTIGHVLPLMCGLDITFLGKQPAVSILLPALSEVRPHVMLSVPLLMEKVYKAAVAPVLNGDGKIAKLAKNPILRPIVYRTIGNKLNNTFGHRLKFFGIGGAPLDKEVEKFLYDAHFPYAIGYGLTETAPLVAACGSFRKQQKPGFIGKIVEDDDVILLDKNSEGVGEIAVKGPNVMKGYYNRPDLNAEAFTPDGYFKTGDLGFIDKKNRLAIRGRVKTMILGPGGENIYPETIETLINNQDFVEESLVVPEDGGLLALIKIDVNLMAEKMKISIQEAQKEAEKYITRIRKDVNSQLSAFSKISDVQLQEKPFERTPTQKIKRFLYPKKKNGEGESSDTEGKKD</sequence>
<reference evidence="3" key="2">
    <citation type="journal article" date="2021" name="PeerJ">
        <title>Extensive microbial diversity within the chicken gut microbiome revealed by metagenomics and culture.</title>
        <authorList>
            <person name="Gilroy R."/>
            <person name="Ravi A."/>
            <person name="Getino M."/>
            <person name="Pursley I."/>
            <person name="Horton D.L."/>
            <person name="Alikhan N.F."/>
            <person name="Baker D."/>
            <person name="Gharbi K."/>
            <person name="Hall N."/>
            <person name="Watson M."/>
            <person name="Adriaenssens E.M."/>
            <person name="Foster-Nyarko E."/>
            <person name="Jarju S."/>
            <person name="Secka A."/>
            <person name="Antonio M."/>
            <person name="Oren A."/>
            <person name="Chaudhuri R.R."/>
            <person name="La Ragione R."/>
            <person name="Hildebrand F."/>
            <person name="Pallen M.J."/>
        </authorList>
    </citation>
    <scope>NUCLEOTIDE SEQUENCE</scope>
    <source>
        <strain evidence="3">14700</strain>
    </source>
</reference>
<dbReference type="AlphaFoldDB" id="A0A9D9NDM4"/>
<dbReference type="PROSITE" id="PS00455">
    <property type="entry name" value="AMP_BINDING"/>
    <property type="match status" value="1"/>
</dbReference>
<evidence type="ECO:0000313" key="3">
    <source>
        <dbReference type="EMBL" id="MBO8469937.1"/>
    </source>
</evidence>
<dbReference type="SUPFAM" id="SSF56801">
    <property type="entry name" value="Acetyl-CoA synthetase-like"/>
    <property type="match status" value="1"/>
</dbReference>
<comment type="caution">
    <text evidence="3">The sequence shown here is derived from an EMBL/GenBank/DDBJ whole genome shotgun (WGS) entry which is preliminary data.</text>
</comment>